<evidence type="ECO:0000256" key="1">
    <source>
        <dbReference type="SAM" id="MobiDB-lite"/>
    </source>
</evidence>
<evidence type="ECO:0000313" key="3">
    <source>
        <dbReference type="EMBL" id="QEX18259.1"/>
    </source>
</evidence>
<feature type="compositionally biased region" description="Basic and acidic residues" evidence="1">
    <location>
        <begin position="1"/>
        <end position="12"/>
    </location>
</feature>
<name>A0A5J6MLL3_9PROT</name>
<gene>
    <name evidence="3" type="ORF">FRZ44_35640</name>
</gene>
<dbReference type="InterPro" id="IPR005835">
    <property type="entry name" value="NTP_transferase_dom"/>
</dbReference>
<feature type="region of interest" description="Disordered" evidence="1">
    <location>
        <begin position="1"/>
        <end position="25"/>
    </location>
</feature>
<dbReference type="NCBIfam" id="TIGR02623">
    <property type="entry name" value="G1P_cyt_trans"/>
    <property type="match status" value="1"/>
</dbReference>
<dbReference type="AlphaFoldDB" id="A0A5J6MLL3"/>
<dbReference type="Gene3D" id="3.90.550.10">
    <property type="entry name" value="Spore Coat Polysaccharide Biosynthesis Protein SpsA, Chain A"/>
    <property type="match status" value="1"/>
</dbReference>
<dbReference type="RefSeq" id="WP_225308317.1">
    <property type="nucleotide sequence ID" value="NZ_CP042906.1"/>
</dbReference>
<accession>A0A5J6MLL3</accession>
<proteinExistence type="predicted"/>
<dbReference type="InterPro" id="IPR029044">
    <property type="entry name" value="Nucleotide-diphossugar_trans"/>
</dbReference>
<dbReference type="CDD" id="cd02524">
    <property type="entry name" value="G1P_cytidylyltransferase"/>
    <property type="match status" value="1"/>
</dbReference>
<dbReference type="GO" id="GO:0047343">
    <property type="term" value="F:glucose-1-phosphate cytidylyltransferase activity"/>
    <property type="evidence" value="ECO:0007669"/>
    <property type="project" value="InterPro"/>
</dbReference>
<keyword evidence="4" id="KW-1185">Reference proteome</keyword>
<dbReference type="PANTHER" id="PTHR47183">
    <property type="entry name" value="GLUCOSE-1-PHOSPHATE CYTIDYLYLTRANSFERASE-RELATED"/>
    <property type="match status" value="1"/>
</dbReference>
<reference evidence="3 4" key="1">
    <citation type="submission" date="2019-08" db="EMBL/GenBank/DDBJ databases">
        <title>Hyperibacter terrae gen. nov., sp. nov. and Hyperibacter viscosus sp. nov., two new members in the family Rhodospirillaceae isolated from the rhizosphere of Hypericum perforatum.</title>
        <authorList>
            <person name="Noviana Z."/>
        </authorList>
    </citation>
    <scope>NUCLEOTIDE SEQUENCE [LARGE SCALE GENOMIC DNA]</scope>
    <source>
        <strain evidence="3 4">R5913</strain>
    </source>
</reference>
<dbReference type="Pfam" id="PF00483">
    <property type="entry name" value="NTP_transferase"/>
    <property type="match status" value="1"/>
</dbReference>
<keyword evidence="3" id="KW-0808">Transferase</keyword>
<feature type="domain" description="Nucleotidyl transferase" evidence="2">
    <location>
        <begin position="36"/>
        <end position="254"/>
    </location>
</feature>
<dbReference type="GO" id="GO:0009243">
    <property type="term" value="P:O antigen biosynthetic process"/>
    <property type="evidence" value="ECO:0007669"/>
    <property type="project" value="InterPro"/>
</dbReference>
<keyword evidence="3" id="KW-0548">Nucleotidyltransferase</keyword>
<dbReference type="Proteomes" id="UP000326202">
    <property type="component" value="Chromosome"/>
</dbReference>
<dbReference type="KEGG" id="htq:FRZ44_35640"/>
<protein>
    <submittedName>
        <fullName evidence="3">Glucose-1-phosphate cytidylyltransferase</fullName>
    </submittedName>
</protein>
<dbReference type="PANTHER" id="PTHR47183:SF1">
    <property type="entry name" value="GLUCOSE-1-PHOSPHATE CYTIDYLYLTRANSFERASE"/>
    <property type="match status" value="1"/>
</dbReference>
<dbReference type="InterPro" id="IPR046981">
    <property type="entry name" value="G1P_cyt_trans"/>
</dbReference>
<evidence type="ECO:0000313" key="4">
    <source>
        <dbReference type="Proteomes" id="UP000326202"/>
    </source>
</evidence>
<evidence type="ECO:0000259" key="2">
    <source>
        <dbReference type="Pfam" id="PF00483"/>
    </source>
</evidence>
<sequence>MGAKPTVEEMMRASDPPAEPIERLDRPTSGVADMTAVILCGGQGTRLREETEFKPKPMVEIGGRPILWHIMKLYRHFGVRNFVLCLGYRGDMIRDYFLNYRMRNSDFAVDLGSGALETLTAGETEDWRVVLAETGAETQTAQRLRRALKFVRGNSFFATYGDGLADVDLNALLAHHRRQRRAASVTAVHPSSRFGELAIGGGLVRSFQEKPQVTEGWINGGFMVFEKRAFDSIGPDDNLPLEAGVLEMLAQRQELAVYQHGGFWQCMDTYREMCLLNEMWAKGNAPWQVWQECSGNRLSA</sequence>
<organism evidence="3 4">
    <name type="scientific">Hypericibacter terrae</name>
    <dbReference type="NCBI Taxonomy" id="2602015"/>
    <lineage>
        <taxon>Bacteria</taxon>
        <taxon>Pseudomonadati</taxon>
        <taxon>Pseudomonadota</taxon>
        <taxon>Alphaproteobacteria</taxon>
        <taxon>Rhodospirillales</taxon>
        <taxon>Dongiaceae</taxon>
        <taxon>Hypericibacter</taxon>
    </lineage>
</organism>
<dbReference type="InterPro" id="IPR013446">
    <property type="entry name" value="G1P_cyt_trans-like"/>
</dbReference>
<dbReference type="EMBL" id="CP042906">
    <property type="protein sequence ID" value="QEX18259.1"/>
    <property type="molecule type" value="Genomic_DNA"/>
</dbReference>
<dbReference type="SUPFAM" id="SSF53448">
    <property type="entry name" value="Nucleotide-diphospho-sugar transferases"/>
    <property type="match status" value="1"/>
</dbReference>